<dbReference type="PANTHER" id="PTHR16019">
    <property type="entry name" value="SYNAPSE-ASSOCIATED PROTEIN"/>
    <property type="match status" value="1"/>
</dbReference>
<dbReference type="EMBL" id="JWZT01002166">
    <property type="protein sequence ID" value="KII70128.1"/>
    <property type="molecule type" value="Genomic_DNA"/>
</dbReference>
<dbReference type="AlphaFoldDB" id="A0A0C2JL72"/>
<evidence type="ECO:0000259" key="1">
    <source>
        <dbReference type="PROSITE" id="PS50858"/>
    </source>
</evidence>
<dbReference type="Gene3D" id="1.10.3970.10">
    <property type="entry name" value="BSD domain"/>
    <property type="match status" value="1"/>
</dbReference>
<protein>
    <submittedName>
        <fullName evidence="2">Synapse-associated protein 1</fullName>
    </submittedName>
</protein>
<organism evidence="2 3">
    <name type="scientific">Thelohanellus kitauei</name>
    <name type="common">Myxosporean</name>
    <dbReference type="NCBI Taxonomy" id="669202"/>
    <lineage>
        <taxon>Eukaryota</taxon>
        <taxon>Metazoa</taxon>
        <taxon>Cnidaria</taxon>
        <taxon>Myxozoa</taxon>
        <taxon>Myxosporea</taxon>
        <taxon>Bivalvulida</taxon>
        <taxon>Platysporina</taxon>
        <taxon>Myxobolidae</taxon>
        <taxon>Thelohanellus</taxon>
    </lineage>
</organism>
<dbReference type="Proteomes" id="UP000031668">
    <property type="component" value="Unassembled WGS sequence"/>
</dbReference>
<dbReference type="GO" id="GO:0005634">
    <property type="term" value="C:nucleus"/>
    <property type="evidence" value="ECO:0007669"/>
    <property type="project" value="TreeGrafter"/>
</dbReference>
<name>A0A0C2JL72_THEKT</name>
<dbReference type="SMART" id="SM00751">
    <property type="entry name" value="BSD"/>
    <property type="match status" value="1"/>
</dbReference>
<reference evidence="2 3" key="1">
    <citation type="journal article" date="2014" name="Genome Biol. Evol.">
        <title>The genome of the myxosporean Thelohanellus kitauei shows adaptations to nutrient acquisition within its fish host.</title>
        <authorList>
            <person name="Yang Y."/>
            <person name="Xiong J."/>
            <person name="Zhou Z."/>
            <person name="Huo F."/>
            <person name="Miao W."/>
            <person name="Ran C."/>
            <person name="Liu Y."/>
            <person name="Zhang J."/>
            <person name="Feng J."/>
            <person name="Wang M."/>
            <person name="Wang M."/>
            <person name="Wang L."/>
            <person name="Yao B."/>
        </authorList>
    </citation>
    <scope>NUCLEOTIDE SEQUENCE [LARGE SCALE GENOMIC DNA]</scope>
    <source>
        <strain evidence="2">Wuqing</strain>
    </source>
</reference>
<dbReference type="PROSITE" id="PS50858">
    <property type="entry name" value="BSD"/>
    <property type="match status" value="1"/>
</dbReference>
<evidence type="ECO:0000313" key="3">
    <source>
        <dbReference type="Proteomes" id="UP000031668"/>
    </source>
</evidence>
<gene>
    <name evidence="2" type="ORF">RF11_05173</name>
</gene>
<dbReference type="PANTHER" id="PTHR16019:SF6">
    <property type="entry name" value="SYNAPSE-ASSOCIATED PROTEIN 1"/>
    <property type="match status" value="1"/>
</dbReference>
<feature type="domain" description="BSD" evidence="1">
    <location>
        <begin position="79"/>
        <end position="135"/>
    </location>
</feature>
<dbReference type="InterPro" id="IPR005607">
    <property type="entry name" value="BSD_dom"/>
</dbReference>
<dbReference type="GO" id="GO:0038203">
    <property type="term" value="P:TORC2 signaling"/>
    <property type="evidence" value="ECO:0007669"/>
    <property type="project" value="TreeGrafter"/>
</dbReference>
<dbReference type="OrthoDB" id="47923at2759"/>
<accession>A0A0C2JL72</accession>
<proteinExistence type="predicted"/>
<dbReference type="Pfam" id="PF03909">
    <property type="entry name" value="BSD"/>
    <property type="match status" value="1"/>
</dbReference>
<dbReference type="InterPro" id="IPR035925">
    <property type="entry name" value="BSD_dom_sf"/>
</dbReference>
<dbReference type="InterPro" id="IPR051494">
    <property type="entry name" value="BSD_domain-containing"/>
</dbReference>
<dbReference type="GO" id="GO:0048172">
    <property type="term" value="P:regulation of short-term neuronal synaptic plasticity"/>
    <property type="evidence" value="ECO:0007669"/>
    <property type="project" value="TreeGrafter"/>
</dbReference>
<comment type="caution">
    <text evidence="2">The sequence shown here is derived from an EMBL/GenBank/DDBJ whole genome shotgun (WGS) entry which is preliminary data.</text>
</comment>
<dbReference type="SUPFAM" id="SSF140383">
    <property type="entry name" value="BSD domain-like"/>
    <property type="match status" value="1"/>
</dbReference>
<keyword evidence="3" id="KW-1185">Reference proteome</keyword>
<sequence length="198" mass="22706">MNFNYLSTVVYGVAKASKNAVAAISKKLDETVFGELNDLNREFIKDKKLTTELPWRNNEDVKEAILGLSSDKANFTTGPPENVSFDYRPSQFRNLIDLLLRQDPNLGQMEVNLVPREVTGFVFWRNYFYHMSLILQKSSKKPANLELVKVTEGVTTEEKGVQEDINIDDIDINDCEIEYTGENWRDAVEDMLRSETLD</sequence>
<dbReference type="GO" id="GO:0005794">
    <property type="term" value="C:Golgi apparatus"/>
    <property type="evidence" value="ECO:0007669"/>
    <property type="project" value="TreeGrafter"/>
</dbReference>
<evidence type="ECO:0000313" key="2">
    <source>
        <dbReference type="EMBL" id="KII70128.1"/>
    </source>
</evidence>